<evidence type="ECO:0000313" key="8">
    <source>
        <dbReference type="EMBL" id="SHG07117.1"/>
    </source>
</evidence>
<proteinExistence type="predicted"/>
<protein>
    <submittedName>
        <fullName evidence="8">Solute carrier family 13 (Sodium-dependent dicarboxylate transporter), member 2/3/5</fullName>
    </submittedName>
</protein>
<evidence type="ECO:0000256" key="3">
    <source>
        <dbReference type="ARBA" id="ARBA00022692"/>
    </source>
</evidence>
<dbReference type="Proteomes" id="UP000184041">
    <property type="component" value="Unassembled WGS sequence"/>
</dbReference>
<comment type="subcellular location">
    <subcellularLocation>
        <location evidence="1">Membrane</location>
        <topology evidence="1">Multi-pass membrane protein</topology>
    </subcellularLocation>
</comment>
<feature type="transmembrane region" description="Helical" evidence="7">
    <location>
        <begin position="396"/>
        <end position="415"/>
    </location>
</feature>
<evidence type="ECO:0000256" key="7">
    <source>
        <dbReference type="SAM" id="Phobius"/>
    </source>
</evidence>
<reference evidence="8 9" key="1">
    <citation type="submission" date="2016-11" db="EMBL/GenBank/DDBJ databases">
        <authorList>
            <person name="Jaros S."/>
            <person name="Januszkiewicz K."/>
            <person name="Wedrychowicz H."/>
        </authorList>
    </citation>
    <scope>NUCLEOTIDE SEQUENCE [LARGE SCALE GENOMIC DNA]</scope>
    <source>
        <strain evidence="8 9">DSM 21986</strain>
    </source>
</reference>
<keyword evidence="2" id="KW-0813">Transport</keyword>
<dbReference type="NCBIfam" id="TIGR00785">
    <property type="entry name" value="dass"/>
    <property type="match status" value="1"/>
</dbReference>
<feature type="transmembrane region" description="Helical" evidence="7">
    <location>
        <begin position="202"/>
        <end position="225"/>
    </location>
</feature>
<evidence type="ECO:0000256" key="6">
    <source>
        <dbReference type="SAM" id="MobiDB-lite"/>
    </source>
</evidence>
<dbReference type="AlphaFoldDB" id="A0A1M5GTW8"/>
<feature type="transmembrane region" description="Helical" evidence="7">
    <location>
        <begin position="302"/>
        <end position="320"/>
    </location>
</feature>
<name>A0A1M5GTW8_9BACT</name>
<evidence type="ECO:0000256" key="5">
    <source>
        <dbReference type="ARBA" id="ARBA00023136"/>
    </source>
</evidence>
<dbReference type="PROSITE" id="PS01271">
    <property type="entry name" value="NA_SULFATE"/>
    <property type="match status" value="1"/>
</dbReference>
<feature type="transmembrane region" description="Helical" evidence="7">
    <location>
        <begin position="422"/>
        <end position="440"/>
    </location>
</feature>
<keyword evidence="5 7" id="KW-0472">Membrane</keyword>
<feature type="transmembrane region" description="Helical" evidence="7">
    <location>
        <begin position="326"/>
        <end position="343"/>
    </location>
</feature>
<dbReference type="GO" id="GO:0005886">
    <property type="term" value="C:plasma membrane"/>
    <property type="evidence" value="ECO:0007669"/>
    <property type="project" value="TreeGrafter"/>
</dbReference>
<feature type="transmembrane region" description="Helical" evidence="7">
    <location>
        <begin position="66"/>
        <end position="93"/>
    </location>
</feature>
<dbReference type="GO" id="GO:0015141">
    <property type="term" value="F:succinate transmembrane transporter activity"/>
    <property type="evidence" value="ECO:0007669"/>
    <property type="project" value="UniProtKB-ARBA"/>
</dbReference>
<gene>
    <name evidence="8" type="ORF">SAMN05443144_11831</name>
</gene>
<organism evidence="8 9">
    <name type="scientific">Fodinibius roseus</name>
    <dbReference type="NCBI Taxonomy" id="1194090"/>
    <lineage>
        <taxon>Bacteria</taxon>
        <taxon>Pseudomonadati</taxon>
        <taxon>Balneolota</taxon>
        <taxon>Balneolia</taxon>
        <taxon>Balneolales</taxon>
        <taxon>Balneolaceae</taxon>
        <taxon>Fodinibius</taxon>
    </lineage>
</organism>
<feature type="transmembrane region" description="Helical" evidence="7">
    <location>
        <begin position="113"/>
        <end position="130"/>
    </location>
</feature>
<dbReference type="CDD" id="cd01115">
    <property type="entry name" value="SLC13_permease"/>
    <property type="match status" value="1"/>
</dbReference>
<accession>A0A1M5GTW8</accession>
<feature type="transmembrane region" description="Helical" evidence="7">
    <location>
        <begin position="245"/>
        <end position="267"/>
    </location>
</feature>
<dbReference type="InterPro" id="IPR031312">
    <property type="entry name" value="Na/sul_symport_CS"/>
</dbReference>
<dbReference type="Pfam" id="PF00939">
    <property type="entry name" value="Na_sulph_symp"/>
    <property type="match status" value="1"/>
</dbReference>
<feature type="transmembrane region" description="Helical" evidence="7">
    <location>
        <begin position="364"/>
        <end position="384"/>
    </location>
</feature>
<dbReference type="PANTHER" id="PTHR10283:SF82">
    <property type="entry name" value="SOLUTE CARRIER FAMILY 13 MEMBER 2"/>
    <property type="match status" value="1"/>
</dbReference>
<evidence type="ECO:0000256" key="2">
    <source>
        <dbReference type="ARBA" id="ARBA00022448"/>
    </source>
</evidence>
<evidence type="ECO:0000313" key="9">
    <source>
        <dbReference type="Proteomes" id="UP000184041"/>
    </source>
</evidence>
<feature type="transmembrane region" description="Helical" evidence="7">
    <location>
        <begin position="446"/>
        <end position="465"/>
    </location>
</feature>
<dbReference type="PANTHER" id="PTHR10283">
    <property type="entry name" value="SOLUTE CARRIER FAMILY 13 MEMBER"/>
    <property type="match status" value="1"/>
</dbReference>
<evidence type="ECO:0000256" key="1">
    <source>
        <dbReference type="ARBA" id="ARBA00004141"/>
    </source>
</evidence>
<sequence>MKKNTEDKEVKGSDKGKEEELGMGEPEEKPVSTTKWVGFVGGLSVFLLMLFSNSPEGLSLAGWRTAAVAVLMATWWVTEVLPISGTALLPLVLFPILGIADIDASAAPYADPMIYLFLGGFIIAIAMQRWDLHRRIALNIISFIGSRPRNIIAGFIVSAAFMSMWVSNTAATMMMLPIGLSVIQLTKTGVQDAAKRQQNRNFAVALMLAIAYAANVGGLGTVIGTPTNALMIAFVNDAYGMEITFAQWMGLGLPVVVLGLPIIFYTLTSLVFPVRMKTLPGGRAYIDDEMQRLGAISRPEKYVGGVFVLVAILWMTRPLLEPLLPGLSDASIAIFGALILFLIPVDLSKSQFIMRWKDAEKIPWGVLILFGGGLSLAGAIQRTGLAEWVGGYFEVLGGWPVILAILVIALIIIMFTELASNSATAAAFLPVIGSVAIGIGQDPLLFAVPITMVASCAFMLPVATPPNAIVYGSGVMDIPQMTRAGLVLNLFFAILITLLTYFLFTLFLGIDIGVVPEGLSMLVN</sequence>
<dbReference type="InterPro" id="IPR001898">
    <property type="entry name" value="SLC13A/DASS"/>
</dbReference>
<keyword evidence="9" id="KW-1185">Reference proteome</keyword>
<feature type="transmembrane region" description="Helical" evidence="7">
    <location>
        <begin position="486"/>
        <end position="510"/>
    </location>
</feature>
<keyword evidence="3 7" id="KW-0812">Transmembrane</keyword>
<feature type="transmembrane region" description="Helical" evidence="7">
    <location>
        <begin position="36"/>
        <end position="54"/>
    </location>
</feature>
<dbReference type="EMBL" id="FQUS01000018">
    <property type="protein sequence ID" value="SHG07117.1"/>
    <property type="molecule type" value="Genomic_DNA"/>
</dbReference>
<keyword evidence="4 7" id="KW-1133">Transmembrane helix</keyword>
<feature type="region of interest" description="Disordered" evidence="6">
    <location>
        <begin position="1"/>
        <end position="29"/>
    </location>
</feature>
<dbReference type="STRING" id="1194090.SAMN05443144_11831"/>
<evidence type="ECO:0000256" key="4">
    <source>
        <dbReference type="ARBA" id="ARBA00022989"/>
    </source>
</evidence>